<accession>X1B4B2</accession>
<feature type="non-terminal residue" evidence="3">
    <location>
        <position position="1"/>
    </location>
</feature>
<feature type="transmembrane region" description="Helical" evidence="1">
    <location>
        <begin position="90"/>
        <end position="109"/>
    </location>
</feature>
<dbReference type="AlphaFoldDB" id="X1B4B2"/>
<feature type="transmembrane region" description="Helical" evidence="1">
    <location>
        <begin position="38"/>
        <end position="60"/>
    </location>
</feature>
<reference evidence="3" key="1">
    <citation type="journal article" date="2014" name="Front. Microbiol.">
        <title>High frequency of phylogenetically diverse reductive dehalogenase-homologous genes in deep subseafloor sedimentary metagenomes.</title>
        <authorList>
            <person name="Kawai M."/>
            <person name="Futagami T."/>
            <person name="Toyoda A."/>
            <person name="Takaki Y."/>
            <person name="Nishi S."/>
            <person name="Hori S."/>
            <person name="Arai W."/>
            <person name="Tsubouchi T."/>
            <person name="Morono Y."/>
            <person name="Uchiyama I."/>
            <person name="Ito T."/>
            <person name="Fujiyama A."/>
            <person name="Inagaki F."/>
            <person name="Takami H."/>
        </authorList>
    </citation>
    <scope>NUCLEOTIDE SEQUENCE</scope>
    <source>
        <strain evidence="3">Expedition CK06-06</strain>
    </source>
</reference>
<dbReference type="GO" id="GO:0080120">
    <property type="term" value="P:CAAX-box protein maturation"/>
    <property type="evidence" value="ECO:0007669"/>
    <property type="project" value="UniProtKB-ARBA"/>
</dbReference>
<protein>
    <recommendedName>
        <fullName evidence="2">CAAX prenyl protease 2/Lysostaphin resistance protein A-like domain-containing protein</fullName>
    </recommendedName>
</protein>
<keyword evidence="1" id="KW-0472">Membrane</keyword>
<comment type="caution">
    <text evidence="3">The sequence shown here is derived from an EMBL/GenBank/DDBJ whole genome shotgun (WGS) entry which is preliminary data.</text>
</comment>
<organism evidence="3">
    <name type="scientific">marine sediment metagenome</name>
    <dbReference type="NCBI Taxonomy" id="412755"/>
    <lineage>
        <taxon>unclassified sequences</taxon>
        <taxon>metagenomes</taxon>
        <taxon>ecological metagenomes</taxon>
    </lineage>
</organism>
<evidence type="ECO:0000259" key="2">
    <source>
        <dbReference type="Pfam" id="PF02517"/>
    </source>
</evidence>
<name>X1B4B2_9ZZZZ</name>
<keyword evidence="1" id="KW-0812">Transmembrane</keyword>
<dbReference type="GO" id="GO:0004175">
    <property type="term" value="F:endopeptidase activity"/>
    <property type="evidence" value="ECO:0007669"/>
    <property type="project" value="UniProtKB-ARBA"/>
</dbReference>
<dbReference type="EMBL" id="BART01010685">
    <property type="protein sequence ID" value="GAG89905.1"/>
    <property type="molecule type" value="Genomic_DNA"/>
</dbReference>
<feature type="transmembrane region" description="Helical" evidence="1">
    <location>
        <begin position="7"/>
        <end position="32"/>
    </location>
</feature>
<proteinExistence type="predicted"/>
<dbReference type="InterPro" id="IPR003675">
    <property type="entry name" value="Rce1/LyrA-like_dom"/>
</dbReference>
<dbReference type="Pfam" id="PF02517">
    <property type="entry name" value="Rce1-like"/>
    <property type="match status" value="1"/>
</dbReference>
<sequence>PFLSKKIFFFIILFAVPVGFIGAYLPGLYSYYPYSRTLLSIIAGRSFAFFFLHVFLYLVLYYLPWELFFRGFLIFPFIRLFDSGQVDRDGLPNTFLAIIVSFQAVLSTLLHFGHPLSETLAALPFGLFLGYLALKTGSILPGLLIHSVFGIALDFFIVIRQMGVLP</sequence>
<feature type="domain" description="CAAX prenyl protease 2/Lysostaphin resistance protein A-like" evidence="2">
    <location>
        <begin position="50"/>
        <end position="149"/>
    </location>
</feature>
<evidence type="ECO:0000313" key="3">
    <source>
        <dbReference type="EMBL" id="GAG89905.1"/>
    </source>
</evidence>
<gene>
    <name evidence="3" type="ORF">S01H4_23112</name>
</gene>
<feature type="transmembrane region" description="Helical" evidence="1">
    <location>
        <begin position="139"/>
        <end position="159"/>
    </location>
</feature>
<keyword evidence="1" id="KW-1133">Transmembrane helix</keyword>
<evidence type="ECO:0000256" key="1">
    <source>
        <dbReference type="SAM" id="Phobius"/>
    </source>
</evidence>